<dbReference type="GeneID" id="5546697"/>
<dbReference type="STRING" id="436907.A7TGV8"/>
<dbReference type="InterPro" id="IPR016657">
    <property type="entry name" value="PAGM"/>
</dbReference>
<dbReference type="GO" id="GO:0006048">
    <property type="term" value="P:UDP-N-acetylglucosamine biosynthetic process"/>
    <property type="evidence" value="ECO:0007669"/>
    <property type="project" value="UniProtKB-UniRule"/>
</dbReference>
<evidence type="ECO:0000256" key="2">
    <source>
        <dbReference type="ARBA" id="ARBA00004865"/>
    </source>
</evidence>
<dbReference type="InterPro" id="IPR005844">
    <property type="entry name" value="A-D-PHexomutase_a/b/a-I"/>
</dbReference>
<dbReference type="GO" id="GO:0000287">
    <property type="term" value="F:magnesium ion binding"/>
    <property type="evidence" value="ECO:0007669"/>
    <property type="project" value="InterPro"/>
</dbReference>
<comment type="cofactor">
    <cofactor evidence="11 14">
        <name>Mg(2+)</name>
        <dbReference type="ChEBI" id="CHEBI:18420"/>
    </cofactor>
    <text evidence="11 14">Binds 1 Mg(2+) ion per subunit.</text>
</comment>
<dbReference type="Pfam" id="PF02878">
    <property type="entry name" value="PGM_PMM_I"/>
    <property type="match status" value="1"/>
</dbReference>
<keyword evidence="5" id="KW-0597">Phosphoprotein</keyword>
<accession>A7TGV8</accession>
<dbReference type="FunCoup" id="A7TGV8">
    <property type="interactions" value="649"/>
</dbReference>
<sequence>MNSKLFEKYCTTKDHKYVYGTAGFRDNASILNTVMFTTGIVACLRSISLGGKAVGVMITASHNPPEDNGVKIVEPNGAMLDQSWEPMATELANIAANSTFDDLKAYVEEKVKKFSPESGSKVQPVVVVGRDSRESGSYLLECLLASAENYMNAKIINYGLLTTPQLHFLTNEINVKKSYAVQESSYYNYFIESWNKITALHNITDLYCSSLTIDTANGIGGPKIQELLKSWPFASKVTLVNNEWEKPDLLNKNCGADFVKTNQKLPNGVSGNSTENDLYCSYDGDADRIVFYFQDQDKQFHLLDGDKISTLFAKLIAKLLNDANLNSKISLGVVQTAYANGSSTNYLQGTLNVPVSCAKTGVKHLHHEAVTNYDIGVYFEANGHGTIIFSDHFYQVCEKELKANSESIAVNTLVALSHLINQTVGDAISDMLGVLSVLSIMKLSSQQWDNEYTDLPNLLTKVIVPDRSVFITTDQERKLLSPEGLQSKIDKAISEFSNGRSFVRASGTEDAVRVYAEASSQEEAKELNALVTKLVKESV</sequence>
<feature type="binding site" evidence="14">
    <location>
        <position position="285"/>
    </location>
    <ligand>
        <name>Mg(2+)</name>
        <dbReference type="ChEBI" id="CHEBI:18420"/>
    </ligand>
</feature>
<feature type="active site" description="Phosphoserine intermediate" evidence="12">
    <location>
        <position position="61"/>
    </location>
</feature>
<dbReference type="Pfam" id="PF00408">
    <property type="entry name" value="PGM_PMM_IV"/>
    <property type="match status" value="1"/>
</dbReference>
<evidence type="ECO:0000259" key="18">
    <source>
        <dbReference type="Pfam" id="PF21405"/>
    </source>
</evidence>
<reference evidence="19 20" key="1">
    <citation type="journal article" date="2007" name="Proc. Natl. Acad. Sci. U.S.A.">
        <title>Independent sorting-out of thousands of duplicated gene pairs in two yeast species descended from a whole-genome duplication.</title>
        <authorList>
            <person name="Scannell D.R."/>
            <person name="Frank A.C."/>
            <person name="Conant G.C."/>
            <person name="Byrne K.P."/>
            <person name="Woolfit M."/>
            <person name="Wolfe K.H."/>
        </authorList>
    </citation>
    <scope>NUCLEOTIDE SEQUENCE [LARGE SCALE GENOMIC DNA]</scope>
    <source>
        <strain evidence="20">ATCC 22028 / DSM 70294 / BCRC 21397 / CBS 2163 / NBRC 10782 / NRRL Y-8283 / UCD 57-17</strain>
    </source>
</reference>
<feature type="binding site" evidence="14">
    <location>
        <position position="287"/>
    </location>
    <ligand>
        <name>Mg(2+)</name>
        <dbReference type="ChEBI" id="CHEBI:18420"/>
    </ligand>
</feature>
<dbReference type="UniPathway" id="UPA00113">
    <property type="reaction ID" value="UER00530"/>
</dbReference>
<feature type="domain" description="Phosphoacetylglucosamine mutase AMG1" evidence="17">
    <location>
        <begin position="304"/>
        <end position="441"/>
    </location>
</feature>
<dbReference type="RefSeq" id="XP_001646268.1">
    <property type="nucleotide sequence ID" value="XM_001646218.1"/>
</dbReference>
<evidence type="ECO:0000256" key="9">
    <source>
        <dbReference type="ARBA" id="ARBA00031926"/>
    </source>
</evidence>
<feature type="binding site" description="via phosphate group" evidence="14">
    <location>
        <position position="61"/>
    </location>
    <ligand>
        <name>Mg(2+)</name>
        <dbReference type="ChEBI" id="CHEBI:18420"/>
    </ligand>
</feature>
<dbReference type="AlphaFoldDB" id="A7TGV8"/>
<feature type="binding site" evidence="13">
    <location>
        <position position="513"/>
    </location>
    <ligand>
        <name>substrate</name>
    </ligand>
</feature>
<dbReference type="Gene3D" id="3.30.310.50">
    <property type="entry name" value="Alpha-D-phosphohexomutase, C-terminal domain"/>
    <property type="match status" value="1"/>
</dbReference>
<keyword evidence="8 11" id="KW-0413">Isomerase</keyword>
<dbReference type="InterPro" id="IPR005843">
    <property type="entry name" value="A-D-PHexomutase_C"/>
</dbReference>
<comment type="similarity">
    <text evidence="3 11">Belongs to the phosphohexose mutase family.</text>
</comment>
<keyword evidence="20" id="KW-1185">Reference proteome</keyword>
<comment type="catalytic activity">
    <reaction evidence="1 11">
        <text>N-acetyl-alpha-D-glucosamine 1-phosphate = N-acetyl-D-glucosamine 6-phosphate</text>
        <dbReference type="Rhea" id="RHEA:23804"/>
        <dbReference type="ChEBI" id="CHEBI:57513"/>
        <dbReference type="ChEBI" id="CHEBI:57776"/>
        <dbReference type="EC" id="5.4.2.3"/>
    </reaction>
</comment>
<dbReference type="InterPro" id="IPR049022">
    <property type="entry name" value="AMG1_III"/>
</dbReference>
<dbReference type="GO" id="GO:0006031">
    <property type="term" value="P:chitin biosynthetic process"/>
    <property type="evidence" value="ECO:0007669"/>
    <property type="project" value="EnsemblFungi"/>
</dbReference>
<evidence type="ECO:0000313" key="20">
    <source>
        <dbReference type="Proteomes" id="UP000000267"/>
    </source>
</evidence>
<name>A7TGV8_VANPO</name>
<organism evidence="20">
    <name type="scientific">Vanderwaltozyma polyspora (strain ATCC 22028 / DSM 70294 / BCRC 21397 / CBS 2163 / NBRC 10782 / NRRL Y-8283 / UCD 57-17)</name>
    <name type="common">Kluyveromyces polysporus</name>
    <dbReference type="NCBI Taxonomy" id="436907"/>
    <lineage>
        <taxon>Eukaryota</taxon>
        <taxon>Fungi</taxon>
        <taxon>Dikarya</taxon>
        <taxon>Ascomycota</taxon>
        <taxon>Saccharomycotina</taxon>
        <taxon>Saccharomycetes</taxon>
        <taxon>Saccharomycetales</taxon>
        <taxon>Saccharomycetaceae</taxon>
        <taxon>Vanderwaltozyma</taxon>
    </lineage>
</organism>
<feature type="domain" description="Alpha-D-phosphohexomutase alpha/beta/alpha" evidence="16">
    <location>
        <begin position="52"/>
        <end position="85"/>
    </location>
</feature>
<evidence type="ECO:0000256" key="3">
    <source>
        <dbReference type="ARBA" id="ARBA00010231"/>
    </source>
</evidence>
<feature type="domain" description="Phosphoacetylglucosamine mutase AMG1" evidence="18">
    <location>
        <begin position="182"/>
        <end position="290"/>
    </location>
</feature>
<evidence type="ECO:0000256" key="6">
    <source>
        <dbReference type="ARBA" id="ARBA00022723"/>
    </source>
</evidence>
<dbReference type="OMA" id="WEAYATK"/>
<keyword evidence="7 11" id="KW-0460">Magnesium</keyword>
<proteinExistence type="inferred from homology"/>
<dbReference type="FunFam" id="3.30.310.50:FF:000003">
    <property type="entry name" value="Phosphoacetylglucosamine mutase"/>
    <property type="match status" value="1"/>
</dbReference>
<evidence type="ECO:0000256" key="8">
    <source>
        <dbReference type="ARBA" id="ARBA00023235"/>
    </source>
</evidence>
<dbReference type="GO" id="GO:0004610">
    <property type="term" value="F:phosphoacetylglucosamine mutase activity"/>
    <property type="evidence" value="ECO:0007669"/>
    <property type="project" value="UniProtKB-UniRule"/>
</dbReference>
<dbReference type="PROSITE" id="PS00710">
    <property type="entry name" value="PGM_PMM"/>
    <property type="match status" value="1"/>
</dbReference>
<dbReference type="Gene3D" id="3.40.120.10">
    <property type="entry name" value="Alpha-D-Glucose-1,6-Bisphosphate, subunit A, domain 3"/>
    <property type="match status" value="2"/>
</dbReference>
<feature type="domain" description="Alpha-D-phosphohexomutase C-terminal" evidence="15">
    <location>
        <begin position="488"/>
        <end position="531"/>
    </location>
</feature>
<feature type="binding site" evidence="14">
    <location>
        <position position="283"/>
    </location>
    <ligand>
        <name>Mg(2+)</name>
        <dbReference type="ChEBI" id="CHEBI:18420"/>
    </ligand>
</feature>
<feature type="binding site" evidence="13">
    <location>
        <begin position="380"/>
        <end position="382"/>
    </location>
    <ligand>
        <name>substrate</name>
    </ligand>
</feature>
<dbReference type="PANTHER" id="PTHR45955">
    <property type="entry name" value="PHOSPHOACETYLGLUCOSAMINE MUTASE"/>
    <property type="match status" value="1"/>
</dbReference>
<evidence type="ECO:0000256" key="14">
    <source>
        <dbReference type="PIRSR" id="PIRSR016408-3"/>
    </source>
</evidence>
<dbReference type="InterPro" id="IPR049023">
    <property type="entry name" value="AMG1_II"/>
</dbReference>
<dbReference type="Pfam" id="PF21405">
    <property type="entry name" value="AMG1_II"/>
    <property type="match status" value="1"/>
</dbReference>
<evidence type="ECO:0000256" key="10">
    <source>
        <dbReference type="ARBA" id="ARBA00032065"/>
    </source>
</evidence>
<dbReference type="SUPFAM" id="SSF53738">
    <property type="entry name" value="Phosphoglucomutase, first 3 domains"/>
    <property type="match status" value="3"/>
</dbReference>
<dbReference type="CDD" id="cd03086">
    <property type="entry name" value="PGM3"/>
    <property type="match status" value="1"/>
</dbReference>
<gene>
    <name evidence="19" type="ORF">Kpol_1032p2</name>
</gene>
<dbReference type="InterPro" id="IPR036900">
    <property type="entry name" value="A-D-PHexomutase_C_sf"/>
</dbReference>
<comment type="pathway">
    <text evidence="2 11">Nucleotide-sugar biosynthesis; UDP-N-acetyl-alpha-D-glucosamine biosynthesis; N-acetyl-alpha-D-glucosamine 1-phosphate from alpha-D-glucosamine 6-phosphate (route I): step 2/2.</text>
</comment>
<dbReference type="EMBL" id="DS480389">
    <property type="protein sequence ID" value="EDO18410.1"/>
    <property type="molecule type" value="Genomic_DNA"/>
</dbReference>
<evidence type="ECO:0000256" key="1">
    <source>
        <dbReference type="ARBA" id="ARBA00000558"/>
    </source>
</evidence>
<evidence type="ECO:0000256" key="7">
    <source>
        <dbReference type="ARBA" id="ARBA00022842"/>
    </source>
</evidence>
<dbReference type="Pfam" id="PF21404">
    <property type="entry name" value="AMG1_III"/>
    <property type="match status" value="1"/>
</dbReference>
<evidence type="ECO:0000259" key="16">
    <source>
        <dbReference type="Pfam" id="PF02878"/>
    </source>
</evidence>
<dbReference type="HOGENOM" id="CLU_022890_1_0_1"/>
<evidence type="ECO:0000256" key="12">
    <source>
        <dbReference type="PIRSR" id="PIRSR016408-1"/>
    </source>
</evidence>
<dbReference type="GO" id="GO:0005975">
    <property type="term" value="P:carbohydrate metabolic process"/>
    <property type="evidence" value="ECO:0007669"/>
    <property type="project" value="InterPro"/>
</dbReference>
<dbReference type="InterPro" id="IPR016055">
    <property type="entry name" value="A-D-PHexomutase_a/b/a-I/II/III"/>
</dbReference>
<dbReference type="eggNOG" id="KOG2537">
    <property type="taxonomic scope" value="Eukaryota"/>
</dbReference>
<protein>
    <recommendedName>
        <fullName evidence="4 11">Phosphoacetylglucosamine mutase</fullName>
        <shortName evidence="11">PAGM</shortName>
        <ecNumber evidence="4 11">5.4.2.3</ecNumber>
    </recommendedName>
    <alternativeName>
        <fullName evidence="10 11">Acetylglucosamine phosphomutase</fullName>
    </alternativeName>
    <alternativeName>
        <fullName evidence="9 11">N-acetylglucosamine-phosphate mutase</fullName>
    </alternativeName>
</protein>
<evidence type="ECO:0000256" key="13">
    <source>
        <dbReference type="PIRSR" id="PIRSR016408-2"/>
    </source>
</evidence>
<evidence type="ECO:0000256" key="11">
    <source>
        <dbReference type="PIRNR" id="PIRNR016408"/>
    </source>
</evidence>
<dbReference type="SUPFAM" id="SSF55957">
    <property type="entry name" value="Phosphoglucomutase, C-terminal domain"/>
    <property type="match status" value="1"/>
</dbReference>
<dbReference type="PhylomeDB" id="A7TGV8"/>
<dbReference type="FunFam" id="3.40.120.10:FF:000013">
    <property type="entry name" value="Phosphoacetylglucosamine mutase"/>
    <property type="match status" value="1"/>
</dbReference>
<evidence type="ECO:0000259" key="15">
    <source>
        <dbReference type="Pfam" id="PF00408"/>
    </source>
</evidence>
<dbReference type="EC" id="5.4.2.3" evidence="4 11"/>
<dbReference type="InParanoid" id="A7TGV8"/>
<comment type="function">
    <text evidence="11">Catalyzes the conversion of GlcNAc-6-P into GlcNAc-1-P during the synthesis of uridine diphosphate/UDP-GlcNAc, which is a biosynthetic precursor of chitin and also supplies the amino sugars for N-linked oligosaccharides of glycoproteins.</text>
</comment>
<evidence type="ECO:0000256" key="4">
    <source>
        <dbReference type="ARBA" id="ARBA00012731"/>
    </source>
</evidence>
<keyword evidence="6 11" id="KW-0479">Metal-binding</keyword>
<evidence type="ECO:0000259" key="17">
    <source>
        <dbReference type="Pfam" id="PF21404"/>
    </source>
</evidence>
<dbReference type="KEGG" id="vpo:Kpol_1032p2"/>
<evidence type="ECO:0000313" key="19">
    <source>
        <dbReference type="EMBL" id="EDO18410.1"/>
    </source>
</evidence>
<evidence type="ECO:0000256" key="5">
    <source>
        <dbReference type="ARBA" id="ARBA00022553"/>
    </source>
</evidence>
<feature type="binding site" evidence="13">
    <location>
        <begin position="504"/>
        <end position="508"/>
    </location>
    <ligand>
        <name>substrate</name>
    </ligand>
</feature>
<dbReference type="OrthoDB" id="1928at2759"/>
<dbReference type="InterPro" id="IPR016066">
    <property type="entry name" value="A-D-PHexomutase_CS"/>
</dbReference>
<dbReference type="PIRSF" id="PIRSF016408">
    <property type="entry name" value="PAGM"/>
    <property type="match status" value="1"/>
</dbReference>
<dbReference type="Proteomes" id="UP000000267">
    <property type="component" value="Unassembled WGS sequence"/>
</dbReference>
<dbReference type="PANTHER" id="PTHR45955:SF1">
    <property type="entry name" value="PHOSPHOACETYLGLUCOSAMINE MUTASE"/>
    <property type="match status" value="1"/>
</dbReference>